<organism evidence="3 4">
    <name type="scientific">Pseudomonas graminis</name>
    <dbReference type="NCBI Taxonomy" id="158627"/>
    <lineage>
        <taxon>Bacteria</taxon>
        <taxon>Pseudomonadati</taxon>
        <taxon>Pseudomonadota</taxon>
        <taxon>Gammaproteobacteria</taxon>
        <taxon>Pseudomonadales</taxon>
        <taxon>Pseudomonadaceae</taxon>
        <taxon>Pseudomonas</taxon>
    </lineage>
</organism>
<reference evidence="3 4" key="1">
    <citation type="submission" date="2016-08" db="EMBL/GenBank/DDBJ databases">
        <title>Whole genome sequence of Pseudomonas graminis strain UASWS1507, a potential biological control agent for agriculture.</title>
        <authorList>
            <person name="Crovadore J."/>
            <person name="Calmin G."/>
            <person name="Chablais R."/>
            <person name="Cochard B."/>
            <person name="Lefort F."/>
        </authorList>
    </citation>
    <scope>NUCLEOTIDE SEQUENCE [LARGE SCALE GENOMIC DNA]</scope>
    <source>
        <strain evidence="3 4">UASWS1507</strain>
    </source>
</reference>
<feature type="region of interest" description="Disordered" evidence="1">
    <location>
        <begin position="209"/>
        <end position="235"/>
    </location>
</feature>
<evidence type="ECO:0000313" key="4">
    <source>
        <dbReference type="Proteomes" id="UP000095143"/>
    </source>
</evidence>
<comment type="caution">
    <text evidence="3">The sequence shown here is derived from an EMBL/GenBank/DDBJ whole genome shotgun (WGS) entry which is preliminary data.</text>
</comment>
<dbReference type="EMBL" id="MDEN01000068">
    <property type="protein sequence ID" value="OCX14081.1"/>
    <property type="molecule type" value="Genomic_DNA"/>
</dbReference>
<accession>A0A1C2DH52</accession>
<feature type="domain" description="ImpA N-terminal" evidence="2">
    <location>
        <begin position="31"/>
        <end position="136"/>
    </location>
</feature>
<dbReference type="PANTHER" id="PTHR37024:SF5">
    <property type="entry name" value="IMPA N-TERMINAL DOMAIN-CONTAINING PROTEIN"/>
    <property type="match status" value="1"/>
</dbReference>
<dbReference type="Pfam" id="PF16989">
    <property type="entry name" value="T6SS_VasJ"/>
    <property type="match status" value="1"/>
</dbReference>
<dbReference type="PANTHER" id="PTHR37024">
    <property type="entry name" value="TYPE VI SECRETION SYSTEM DUF2094 AND IMPA-RELATED DOMAIN PROTEIN"/>
    <property type="match status" value="1"/>
</dbReference>
<dbReference type="AlphaFoldDB" id="A0A1C2DH52"/>
<name>A0A1C2DH52_9PSED</name>
<evidence type="ECO:0000256" key="1">
    <source>
        <dbReference type="SAM" id="MobiDB-lite"/>
    </source>
</evidence>
<gene>
    <name evidence="3" type="ORF">BBI10_21270</name>
</gene>
<dbReference type="RefSeq" id="WP_065991586.1">
    <property type="nucleotide sequence ID" value="NZ_MDEN01000068.1"/>
</dbReference>
<dbReference type="Proteomes" id="UP000095143">
    <property type="component" value="Unassembled WGS sequence"/>
</dbReference>
<evidence type="ECO:0000259" key="2">
    <source>
        <dbReference type="Pfam" id="PF06812"/>
    </source>
</evidence>
<dbReference type="InterPro" id="IPR010657">
    <property type="entry name" value="ImpA_N"/>
</dbReference>
<protein>
    <submittedName>
        <fullName evidence="3">Type VI secretion system ImpA domain-containing protein</fullName>
    </submittedName>
</protein>
<dbReference type="NCBIfam" id="TIGR03362">
    <property type="entry name" value="VI_chp_7"/>
    <property type="match status" value="1"/>
</dbReference>
<dbReference type="Pfam" id="PF06812">
    <property type="entry name" value="ImpA_N"/>
    <property type="match status" value="1"/>
</dbReference>
<dbReference type="InterPro" id="IPR017739">
    <property type="entry name" value="T6SS-assoc_VCA0119"/>
</dbReference>
<dbReference type="OrthoDB" id="1522895at2"/>
<sequence>MSLQTLIATTLGERDAVGLARAQAEHWTALLAPISAESAVGQDPGYDDDFQSMREEVNKLSGADADRVGSLAEKLLKVTCKDLRVLTYYLWARLQRDGESGLAESLNLLAAIIERYSADVLPARPNSRKVALEWLASAKVLDSLTLYPEVVKAEAERTVAALAWLDQVLQGWPAQQRPELGALYAALSARLAQSGGLDAVVPQFSASHDAANPQATQHAATPGVGPAPNTIRSGRDLLDNGRTLASYLREQPQGWLAAHRLMKSLRWDTVHQSPPHDASGRTRLAPPRGEYRAQLKRLYLQQSWNELLDQVERMFAEGVNHFWLDLQWFLYQALSRQPAPFEGWARIVKEDLGLLLERLPGLETLCWDDGSAFADETTREWIEQHVSTQGAAAWLPAPAASNPDDADILALESEALAQADRDGVEVALAWLDTRPDIHSGRQRWLLRLLMARVAEQYGKSELALHLLGELDATAQRHVLAQWEPARVFEVKARLLKLLRLKAQRSDADKAALSKRMEPLLAALVAMDPVRAAVLCG</sequence>
<proteinExistence type="predicted"/>
<evidence type="ECO:0000313" key="3">
    <source>
        <dbReference type="EMBL" id="OCX14081.1"/>
    </source>
</evidence>